<keyword evidence="12" id="KW-1185">Reference proteome</keyword>
<evidence type="ECO:0000256" key="3">
    <source>
        <dbReference type="ARBA" id="ARBA00020977"/>
    </source>
</evidence>
<evidence type="ECO:0000313" key="11">
    <source>
        <dbReference type="EMBL" id="KAH7351785.1"/>
    </source>
</evidence>
<dbReference type="PANTHER" id="PTHR12961">
    <property type="entry name" value="CONSERVED OLIGOMERIC GOLGI COMPLEX COMPONENT 2"/>
    <property type="match status" value="1"/>
</dbReference>
<evidence type="ECO:0000256" key="5">
    <source>
        <dbReference type="ARBA" id="ARBA00022927"/>
    </source>
</evidence>
<keyword evidence="5" id="KW-0653">Protein transport</keyword>
<protein>
    <recommendedName>
        <fullName evidence="3">Conserved oligomeric Golgi complex subunit 2</fullName>
    </recommendedName>
    <alternativeName>
        <fullName evidence="8">Component of oligomeric Golgi complex 2</fullName>
    </alternativeName>
</protein>
<sequence length="747" mass="83503">MAEVQLPVSQGPRSVMALFGEDDTDGMPLWFNKSAFTTSDFSSETYIADLRKFVPLETLRSELRSHLRILKGELVELINRDYADFVNLSTKLVDVDGAVLRMRAPLNDLKSRLSAVKESVKASLSALEDGLDRRTEASQAREILELLLDTSHVMSKIEKLLVELQSMPDESASVSQSSKVAFLPHSNFSVEESTESIVGLEESRSRLLERIASEMNRLNFYVARVQELPFIQNMEKRIRSASMSLDISLCKCFEVGLKQRNEAVIFRCLRAYSAIDNSQGAHEVFRLFVVSPFMEQVFSREADSLTDLLEKDFSEIKKKIETECRFLLDITMAANSGLQSFDFLGSSILKELHNAIQKKKPGAFSPGKPSIFLANYKSSLDFLDHLEGFCQSKSAISTFRSQPAYSDYLKQWNLGVYFTLRFQEIAGDLDGALNVTSLGRIGGHPLGLALSSSGTLEQCLLKCWQEDVFVVSLSDRFFGLALQLTSRYSTWVLAGLEARQTGSNASGVEWALNASPEDLVLVKNDLEILSKMLRGTYLETIRGVFYSATREVLAAVENGIQQGADTLTLVLPQVLGALSEIFVKRSFEVLTQLKGIPTTYRMTNKPLPVRHSAYVSGILHSIKGFLDGDYASYLSAEERDQFVQGIGERVTSRFHELANELVTMTKKTESSLLRFRQGVQRMGTAGTDSGENSISDTHKICRQLYLDVLEHGRRLHSIGIKAEELPVYNMLWQCVVPEAERQGPIVL</sequence>
<proteinExistence type="inferred from homology"/>
<keyword evidence="7" id="KW-0472">Membrane</keyword>
<comment type="caution">
    <text evidence="11">The sequence shown here is derived from an EMBL/GenBank/DDBJ whole genome shotgun (WGS) entry which is preliminary data.</text>
</comment>
<evidence type="ECO:0000256" key="4">
    <source>
        <dbReference type="ARBA" id="ARBA00022448"/>
    </source>
</evidence>
<dbReference type="InterPro" id="IPR024603">
    <property type="entry name" value="COG_complex_COG2_C"/>
</dbReference>
<dbReference type="Pfam" id="PF06148">
    <property type="entry name" value="COG2_N"/>
    <property type="match status" value="1"/>
</dbReference>
<dbReference type="AlphaFoldDB" id="A0A8T2SL97"/>
<dbReference type="EMBL" id="CM035424">
    <property type="protein sequence ID" value="KAH7351785.1"/>
    <property type="molecule type" value="Genomic_DNA"/>
</dbReference>
<keyword evidence="6" id="KW-0333">Golgi apparatus</keyword>
<dbReference type="GO" id="GO:0015031">
    <property type="term" value="P:protein transport"/>
    <property type="evidence" value="ECO:0007669"/>
    <property type="project" value="UniProtKB-KW"/>
</dbReference>
<evidence type="ECO:0000259" key="9">
    <source>
        <dbReference type="Pfam" id="PF06148"/>
    </source>
</evidence>
<keyword evidence="4" id="KW-0813">Transport</keyword>
<comment type="similarity">
    <text evidence="2">Belongs to the COG2 family.</text>
</comment>
<evidence type="ECO:0000256" key="8">
    <source>
        <dbReference type="ARBA" id="ARBA00031344"/>
    </source>
</evidence>
<dbReference type="PANTHER" id="PTHR12961:SF0">
    <property type="entry name" value="CONSERVED OLIGOMERIC GOLGI COMPLEX SUBUNIT 2"/>
    <property type="match status" value="1"/>
</dbReference>
<organism evidence="11 12">
    <name type="scientific">Ceratopteris richardii</name>
    <name type="common">Triangle waterfern</name>
    <dbReference type="NCBI Taxonomy" id="49495"/>
    <lineage>
        <taxon>Eukaryota</taxon>
        <taxon>Viridiplantae</taxon>
        <taxon>Streptophyta</taxon>
        <taxon>Embryophyta</taxon>
        <taxon>Tracheophyta</taxon>
        <taxon>Polypodiopsida</taxon>
        <taxon>Polypodiidae</taxon>
        <taxon>Polypodiales</taxon>
        <taxon>Pteridineae</taxon>
        <taxon>Pteridaceae</taxon>
        <taxon>Parkerioideae</taxon>
        <taxon>Ceratopteris</taxon>
    </lineage>
</organism>
<evidence type="ECO:0000256" key="1">
    <source>
        <dbReference type="ARBA" id="ARBA00004395"/>
    </source>
</evidence>
<dbReference type="GO" id="GO:0017119">
    <property type="term" value="C:Golgi transport complex"/>
    <property type="evidence" value="ECO:0007669"/>
    <property type="project" value="TreeGrafter"/>
</dbReference>
<evidence type="ECO:0000256" key="2">
    <source>
        <dbReference type="ARBA" id="ARBA00007603"/>
    </source>
</evidence>
<dbReference type="GO" id="GO:0006891">
    <property type="term" value="P:intra-Golgi vesicle-mediated transport"/>
    <property type="evidence" value="ECO:0007669"/>
    <property type="project" value="TreeGrafter"/>
</dbReference>
<feature type="domain" description="Conserved oligomeric Golgi complex subunit 2 N-terminal" evidence="9">
    <location>
        <begin position="29"/>
        <end position="103"/>
    </location>
</feature>
<dbReference type="InterPro" id="IPR024602">
    <property type="entry name" value="COG_su2_N"/>
</dbReference>
<accession>A0A8T2SL97</accession>
<reference evidence="11" key="1">
    <citation type="submission" date="2021-08" db="EMBL/GenBank/DDBJ databases">
        <title>WGS assembly of Ceratopteris richardii.</title>
        <authorList>
            <person name="Marchant D.B."/>
            <person name="Chen G."/>
            <person name="Jenkins J."/>
            <person name="Shu S."/>
            <person name="Leebens-Mack J."/>
            <person name="Grimwood J."/>
            <person name="Schmutz J."/>
            <person name="Soltis P."/>
            <person name="Soltis D."/>
            <person name="Chen Z.-H."/>
        </authorList>
    </citation>
    <scope>NUCLEOTIDE SEQUENCE</scope>
    <source>
        <strain evidence="11">Whitten #5841</strain>
        <tissue evidence="11">Leaf</tissue>
    </source>
</reference>
<dbReference type="Proteomes" id="UP000825935">
    <property type="component" value="Chromosome 19"/>
</dbReference>
<feature type="domain" description="COG complex component COG2 C-terminal" evidence="10">
    <location>
        <begin position="410"/>
        <end position="708"/>
    </location>
</feature>
<dbReference type="GO" id="GO:0000139">
    <property type="term" value="C:Golgi membrane"/>
    <property type="evidence" value="ECO:0007669"/>
    <property type="project" value="UniProtKB-SubCell"/>
</dbReference>
<evidence type="ECO:0000256" key="7">
    <source>
        <dbReference type="ARBA" id="ARBA00023136"/>
    </source>
</evidence>
<evidence type="ECO:0000259" key="10">
    <source>
        <dbReference type="Pfam" id="PF12022"/>
    </source>
</evidence>
<name>A0A8T2SL97_CERRI</name>
<dbReference type="GO" id="GO:0007030">
    <property type="term" value="P:Golgi organization"/>
    <property type="evidence" value="ECO:0007669"/>
    <property type="project" value="InterPro"/>
</dbReference>
<dbReference type="OrthoDB" id="332281at2759"/>
<comment type="subcellular location">
    <subcellularLocation>
        <location evidence="1">Golgi apparatus membrane</location>
        <topology evidence="1">Peripheral membrane protein</topology>
    </subcellularLocation>
</comment>
<dbReference type="Pfam" id="PF12022">
    <property type="entry name" value="COG2_C"/>
    <property type="match status" value="1"/>
</dbReference>
<evidence type="ECO:0000256" key="6">
    <source>
        <dbReference type="ARBA" id="ARBA00023034"/>
    </source>
</evidence>
<evidence type="ECO:0000313" key="12">
    <source>
        <dbReference type="Proteomes" id="UP000825935"/>
    </source>
</evidence>
<dbReference type="OMA" id="CWAEGVY"/>
<gene>
    <name evidence="11" type="ORF">KP509_19G014200</name>
</gene>
<dbReference type="InterPro" id="IPR009316">
    <property type="entry name" value="COG2"/>
</dbReference>